<accession>A0A4Q0YRJ0</accession>
<dbReference type="GO" id="GO:0016747">
    <property type="term" value="F:acyltransferase activity, transferring groups other than amino-acyl groups"/>
    <property type="evidence" value="ECO:0007669"/>
    <property type="project" value="InterPro"/>
</dbReference>
<keyword evidence="2" id="KW-0808">Transferase</keyword>
<evidence type="ECO:0000313" key="2">
    <source>
        <dbReference type="EMBL" id="RXJ72724.1"/>
    </source>
</evidence>
<dbReference type="InterPro" id="IPR000182">
    <property type="entry name" value="GNAT_dom"/>
</dbReference>
<gene>
    <name evidence="2" type="ORF">CS022_13900</name>
</gene>
<organism evidence="2 3">
    <name type="scientific">Veronia nyctiphanis</name>
    <dbReference type="NCBI Taxonomy" id="1278244"/>
    <lineage>
        <taxon>Bacteria</taxon>
        <taxon>Pseudomonadati</taxon>
        <taxon>Pseudomonadota</taxon>
        <taxon>Gammaproteobacteria</taxon>
        <taxon>Vibrionales</taxon>
        <taxon>Vibrionaceae</taxon>
        <taxon>Veronia</taxon>
    </lineage>
</organism>
<dbReference type="PROSITE" id="PS51186">
    <property type="entry name" value="GNAT"/>
    <property type="match status" value="1"/>
</dbReference>
<dbReference type="OrthoDB" id="27442at2"/>
<sequence length="160" mass="18215">MEVSLKKMNEESFAEYLQFAIPAYASENIRAGRWPTTGDLERSKLEYADLFPEGLKTKDNYLFNIVESSNDIEIGHLWVKITSKENSKSAFIYDLHIHESYRGKGYAKAALLCTEHFASSLGADSISLHVFNHNDVAKALYKKVGYEVISHNMRKTIDKC</sequence>
<dbReference type="EMBL" id="PEIB01000016">
    <property type="protein sequence ID" value="RXJ72724.1"/>
    <property type="molecule type" value="Genomic_DNA"/>
</dbReference>
<dbReference type="Proteomes" id="UP000290287">
    <property type="component" value="Unassembled WGS sequence"/>
</dbReference>
<reference evidence="2 3" key="1">
    <citation type="submission" date="2017-10" db="EMBL/GenBank/DDBJ databases">
        <title>Nyctiphanis sp. nov., isolated from the stomach of the euphausiid Nyctiphanes simplex (Hansen, 1911) in the Gulf of California.</title>
        <authorList>
            <person name="Gomez-Gil B."/>
            <person name="Aguilar-Mendez M."/>
            <person name="Lopez-Cortes A."/>
            <person name="Gomez-Gutierrez J."/>
            <person name="Roque A."/>
            <person name="Lang E."/>
            <person name="Gonzalez-Castillo A."/>
        </authorList>
    </citation>
    <scope>NUCLEOTIDE SEQUENCE [LARGE SCALE GENOMIC DNA]</scope>
    <source>
        <strain evidence="2 3">CAIM 600</strain>
    </source>
</reference>
<proteinExistence type="predicted"/>
<dbReference type="InterPro" id="IPR052829">
    <property type="entry name" value="N-acetyltransferase_domain"/>
</dbReference>
<dbReference type="SUPFAM" id="SSF55729">
    <property type="entry name" value="Acyl-CoA N-acyltransferases (Nat)"/>
    <property type="match status" value="1"/>
</dbReference>
<comment type="caution">
    <text evidence="2">The sequence shown here is derived from an EMBL/GenBank/DDBJ whole genome shotgun (WGS) entry which is preliminary data.</text>
</comment>
<dbReference type="RefSeq" id="WP_129122773.1">
    <property type="nucleotide sequence ID" value="NZ_PEIB01000016.1"/>
</dbReference>
<dbReference type="InterPro" id="IPR016181">
    <property type="entry name" value="Acyl_CoA_acyltransferase"/>
</dbReference>
<evidence type="ECO:0000259" key="1">
    <source>
        <dbReference type="PROSITE" id="PS51186"/>
    </source>
</evidence>
<dbReference type="Gene3D" id="3.40.630.30">
    <property type="match status" value="1"/>
</dbReference>
<dbReference type="Pfam" id="PF00583">
    <property type="entry name" value="Acetyltransf_1"/>
    <property type="match status" value="1"/>
</dbReference>
<dbReference type="AlphaFoldDB" id="A0A4Q0YRJ0"/>
<dbReference type="PANTHER" id="PTHR43259">
    <property type="entry name" value="SPT10P"/>
    <property type="match status" value="1"/>
</dbReference>
<feature type="domain" description="N-acetyltransferase" evidence="1">
    <location>
        <begin position="3"/>
        <end position="160"/>
    </location>
</feature>
<name>A0A4Q0YRJ0_9GAMM</name>
<evidence type="ECO:0000313" key="3">
    <source>
        <dbReference type="Proteomes" id="UP000290287"/>
    </source>
</evidence>
<dbReference type="CDD" id="cd04301">
    <property type="entry name" value="NAT_SF"/>
    <property type="match status" value="1"/>
</dbReference>
<keyword evidence="3" id="KW-1185">Reference proteome</keyword>
<dbReference type="PANTHER" id="PTHR43259:SF1">
    <property type="entry name" value="N-ACETYLTRANSFERASE DOMAIN-CONTAINING PROTEIN"/>
    <property type="match status" value="1"/>
</dbReference>
<protein>
    <submittedName>
        <fullName evidence="2">GNAT family N-acetyltransferase</fullName>
    </submittedName>
</protein>